<name>A0A1U7HWZ9_9CHRO</name>
<dbReference type="Proteomes" id="UP000185984">
    <property type="component" value="Unassembled WGS sequence"/>
</dbReference>
<evidence type="ECO:0000313" key="3">
    <source>
        <dbReference type="Proteomes" id="UP000185984"/>
    </source>
</evidence>
<comment type="caution">
    <text evidence="2">The sequence shown here is derived from an EMBL/GenBank/DDBJ whole genome shotgun (WGS) entry which is preliminary data.</text>
</comment>
<dbReference type="OrthoDB" id="9794448at2"/>
<dbReference type="AlphaFoldDB" id="A0A1U7HWZ9"/>
<accession>A0A1U7HWZ9</accession>
<dbReference type="Pfam" id="PF08670">
    <property type="entry name" value="MEKHLA"/>
    <property type="match status" value="1"/>
</dbReference>
<protein>
    <submittedName>
        <fullName evidence="2">MEKHLA domain-containing protein</fullName>
    </submittedName>
</protein>
<evidence type="ECO:0000259" key="1">
    <source>
        <dbReference type="Pfam" id="PF08670"/>
    </source>
</evidence>
<keyword evidence="3" id="KW-1185">Reference proteome</keyword>
<evidence type="ECO:0000313" key="2">
    <source>
        <dbReference type="EMBL" id="OKH28129.1"/>
    </source>
</evidence>
<proteinExistence type="predicted"/>
<sequence length="152" mass="17734">MFVWQQQEVICQSQRLMYSFEYWTGNALLDITGTPAEIAQALFTAPFVVVSHGTQADPIFNYGNQQALTLWEFSWEEFTTLPSRKSAEEIVQQERDRLLVETTHKGYCHYSATRISKTGQRFYIEDGIIWNVVDDENRKWGQAAVFSEYKFI</sequence>
<gene>
    <name evidence="2" type="ORF">NIES1031_06040</name>
</gene>
<feature type="domain" description="MEKHLA" evidence="1">
    <location>
        <begin position="13"/>
        <end position="151"/>
    </location>
</feature>
<organism evidence="2 3">
    <name type="scientific">Chroogloeocystis siderophila 5.2 s.c.1</name>
    <dbReference type="NCBI Taxonomy" id="247279"/>
    <lineage>
        <taxon>Bacteria</taxon>
        <taxon>Bacillati</taxon>
        <taxon>Cyanobacteriota</taxon>
        <taxon>Cyanophyceae</taxon>
        <taxon>Oscillatoriophycideae</taxon>
        <taxon>Chroococcales</taxon>
        <taxon>Chroococcaceae</taxon>
        <taxon>Chroogloeocystis</taxon>
    </lineage>
</organism>
<dbReference type="EMBL" id="MRCC01000004">
    <property type="protein sequence ID" value="OKH28129.1"/>
    <property type="molecule type" value="Genomic_DNA"/>
</dbReference>
<dbReference type="InterPro" id="IPR013978">
    <property type="entry name" value="MEKHLA"/>
</dbReference>
<dbReference type="RefSeq" id="WP_073548583.1">
    <property type="nucleotide sequence ID" value="NZ_CAWMVK010000034.1"/>
</dbReference>
<reference evidence="2 3" key="1">
    <citation type="submission" date="2016-11" db="EMBL/GenBank/DDBJ databases">
        <title>Draft Genome Sequences of Nine Cyanobacterial Strains from Diverse Habitats.</title>
        <authorList>
            <person name="Zhu T."/>
            <person name="Hou S."/>
            <person name="Lu X."/>
            <person name="Hess W.R."/>
        </authorList>
    </citation>
    <scope>NUCLEOTIDE SEQUENCE [LARGE SCALE GENOMIC DNA]</scope>
    <source>
        <strain evidence="2 3">5.2 s.c.1</strain>
    </source>
</reference>